<proteinExistence type="predicted"/>
<feature type="domain" description="Transposase IS4-like" evidence="1">
    <location>
        <begin position="11"/>
        <end position="189"/>
    </location>
</feature>
<dbReference type="Pfam" id="PF01609">
    <property type="entry name" value="DDE_Tnp_1"/>
    <property type="match status" value="1"/>
</dbReference>
<dbReference type="PANTHER" id="PTHR34631">
    <property type="match status" value="1"/>
</dbReference>
<reference evidence="2 3" key="3">
    <citation type="journal article" date="2011" name="Mol. Syst. Biol.">
        <title>Integrative genome-scale metabolic analysis of Vibrio vulnificus for drug targeting and discovery.</title>
        <authorList>
            <person name="Kim H.U."/>
            <person name="Kim S.Y."/>
            <person name="Jeong H."/>
            <person name="Kim T.Y."/>
            <person name="Kim J.J."/>
            <person name="Choy H.E."/>
            <person name="Yi K.Y."/>
            <person name="Rhee J.H."/>
            <person name="Lee S.Y."/>
        </authorList>
    </citation>
    <scope>NUCLEOTIDE SEQUENCE [LARGE SCALE GENOMIC DNA]</scope>
    <source>
        <strain evidence="2 3">CMCP6</strain>
    </source>
</reference>
<dbReference type="InterPro" id="IPR053520">
    <property type="entry name" value="Transposase_Tn903"/>
</dbReference>
<sequence>MSFKPQTYGVIRHLAIDATGLKVYGEGEWKVKKHGTDGKRRVWRKLHLAVDTNTHEIIAAELSLSNVTDAEVLPNLLKQTRRKIVEISGDGAYDTKACYEAIRIKRAVALIPPRDGAAFWERGHPRNLGVACQKLYGSNKHWKQRYGYHKRSLSETAMYRVKQLLGGKLSLRDYNAQVGETYAMIKALNKLTGLGMPKTCRIG</sequence>
<evidence type="ECO:0000313" key="2">
    <source>
        <dbReference type="EMBL" id="AAO07374.2"/>
    </source>
</evidence>
<reference evidence="2 3" key="2">
    <citation type="journal article" date="2003" name="Infect. Immun.">
        <title>Characterization and pathogenic significance of Vibrio vulnificus antigens preferentially expressed in septicemic patients.</title>
        <authorList>
            <person name="Kim Y.R."/>
            <person name="Lee S.E."/>
            <person name="Kim C.M."/>
            <person name="Kim S.Y."/>
            <person name="Shin E.K."/>
            <person name="Shin D.H."/>
            <person name="Chung S.S."/>
            <person name="Choy H.E."/>
            <person name="Progulske-Fox A."/>
            <person name="Hillman J.D."/>
            <person name="Handfield M."/>
            <person name="Rhee J.H."/>
        </authorList>
    </citation>
    <scope>NUCLEOTIDE SEQUENCE [LARGE SCALE GENOMIC DNA]</scope>
    <source>
        <strain evidence="2 3">CMCP6</strain>
    </source>
</reference>
<evidence type="ECO:0000259" key="1">
    <source>
        <dbReference type="Pfam" id="PF01609"/>
    </source>
</evidence>
<dbReference type="KEGG" id="vvu:VV2_0420"/>
<dbReference type="GO" id="GO:0006313">
    <property type="term" value="P:DNA transposition"/>
    <property type="evidence" value="ECO:0007669"/>
    <property type="project" value="InterPro"/>
</dbReference>
<dbReference type="InterPro" id="IPR002559">
    <property type="entry name" value="Transposase_11"/>
</dbReference>
<reference evidence="3" key="1">
    <citation type="submission" date="2002-12" db="EMBL/GenBank/DDBJ databases">
        <title>Complete genome sequence of Vibrio vulnificus CMCP6.</title>
        <authorList>
            <person name="Rhee J.H."/>
            <person name="Kim S.Y."/>
            <person name="Chung S.S."/>
            <person name="Kim J.J."/>
            <person name="Moon Y.H."/>
            <person name="Jeong H."/>
            <person name="Choy H.E."/>
        </authorList>
    </citation>
    <scope>NUCLEOTIDE SEQUENCE [LARGE SCALE GENOMIC DNA]</scope>
    <source>
        <strain evidence="3">CMCP6</strain>
    </source>
</reference>
<dbReference type="PANTHER" id="PTHR34631:SF3">
    <property type="entry name" value="ISSOD12 TRANSPOSASE TNPA_ISSOD12"/>
    <property type="match status" value="1"/>
</dbReference>
<name>A0A3Q0KXY5_VIBVU</name>
<dbReference type="GO" id="GO:0003677">
    <property type="term" value="F:DNA binding"/>
    <property type="evidence" value="ECO:0007669"/>
    <property type="project" value="InterPro"/>
</dbReference>
<dbReference type="InterPro" id="IPR053172">
    <property type="entry name" value="Tn903_transposase"/>
</dbReference>
<gene>
    <name evidence="2" type="ordered locus">VV2_0420</name>
</gene>
<dbReference type="AlphaFoldDB" id="A0A3Q0KXY5"/>
<organism evidence="2 3">
    <name type="scientific">Vibrio vulnificus (strain CMCP6)</name>
    <dbReference type="NCBI Taxonomy" id="216895"/>
    <lineage>
        <taxon>Bacteria</taxon>
        <taxon>Pseudomonadati</taxon>
        <taxon>Pseudomonadota</taxon>
        <taxon>Gammaproteobacteria</taxon>
        <taxon>Vibrionales</taxon>
        <taxon>Vibrionaceae</taxon>
        <taxon>Vibrio</taxon>
    </lineage>
</organism>
<dbReference type="Proteomes" id="UP000002275">
    <property type="component" value="Chromosome II"/>
</dbReference>
<dbReference type="EMBL" id="AE016796">
    <property type="protein sequence ID" value="AAO07374.2"/>
    <property type="molecule type" value="Genomic_DNA"/>
</dbReference>
<protein>
    <submittedName>
        <fullName evidence="2">Transposase</fullName>
    </submittedName>
</protein>
<dbReference type="NCBIfam" id="NF033579">
    <property type="entry name" value="transpos_IS5_2"/>
    <property type="match status" value="1"/>
</dbReference>
<accession>A0A3Q0KXY5</accession>
<evidence type="ECO:0000313" key="3">
    <source>
        <dbReference type="Proteomes" id="UP000002275"/>
    </source>
</evidence>
<dbReference type="GO" id="GO:0004803">
    <property type="term" value="F:transposase activity"/>
    <property type="evidence" value="ECO:0007669"/>
    <property type="project" value="InterPro"/>
</dbReference>